<dbReference type="Proteomes" id="UP000620124">
    <property type="component" value="Unassembled WGS sequence"/>
</dbReference>
<keyword evidence="5" id="KW-1185">Reference proteome</keyword>
<dbReference type="InterPro" id="IPR050987">
    <property type="entry name" value="AtrR-like"/>
</dbReference>
<keyword evidence="2" id="KW-0472">Membrane</keyword>
<evidence type="ECO:0000256" key="1">
    <source>
        <dbReference type="ARBA" id="ARBA00023242"/>
    </source>
</evidence>
<dbReference type="GO" id="GO:0003677">
    <property type="term" value="F:DNA binding"/>
    <property type="evidence" value="ECO:0007669"/>
    <property type="project" value="InterPro"/>
</dbReference>
<keyword evidence="2" id="KW-1133">Transmembrane helix</keyword>
<proteinExistence type="predicted"/>
<name>A0A8H6XVT0_9AGAR</name>
<evidence type="ECO:0000256" key="2">
    <source>
        <dbReference type="SAM" id="Phobius"/>
    </source>
</evidence>
<dbReference type="PANTHER" id="PTHR46910">
    <property type="entry name" value="TRANSCRIPTION FACTOR PDR1"/>
    <property type="match status" value="1"/>
</dbReference>
<evidence type="ECO:0000313" key="5">
    <source>
        <dbReference type="Proteomes" id="UP000620124"/>
    </source>
</evidence>
<dbReference type="GO" id="GO:0003700">
    <property type="term" value="F:DNA-binding transcription factor activity"/>
    <property type="evidence" value="ECO:0007669"/>
    <property type="project" value="InterPro"/>
</dbReference>
<reference evidence="4" key="1">
    <citation type="submission" date="2020-05" db="EMBL/GenBank/DDBJ databases">
        <title>Mycena genomes resolve the evolution of fungal bioluminescence.</title>
        <authorList>
            <person name="Tsai I.J."/>
        </authorList>
    </citation>
    <scope>NUCLEOTIDE SEQUENCE</scope>
    <source>
        <strain evidence="4">CCC161011</strain>
    </source>
</reference>
<gene>
    <name evidence="4" type="ORF">MVEN_01482300</name>
</gene>
<organism evidence="4 5">
    <name type="scientific">Mycena venus</name>
    <dbReference type="NCBI Taxonomy" id="2733690"/>
    <lineage>
        <taxon>Eukaryota</taxon>
        <taxon>Fungi</taxon>
        <taxon>Dikarya</taxon>
        <taxon>Basidiomycota</taxon>
        <taxon>Agaricomycotina</taxon>
        <taxon>Agaricomycetes</taxon>
        <taxon>Agaricomycetidae</taxon>
        <taxon>Agaricales</taxon>
        <taxon>Marasmiineae</taxon>
        <taxon>Mycenaceae</taxon>
        <taxon>Mycena</taxon>
    </lineage>
</organism>
<dbReference type="OrthoDB" id="4456959at2759"/>
<feature type="domain" description="Xylanolytic transcriptional activator regulatory" evidence="3">
    <location>
        <begin position="373"/>
        <end position="445"/>
    </location>
</feature>
<evidence type="ECO:0000313" key="4">
    <source>
        <dbReference type="EMBL" id="KAF7347272.1"/>
    </source>
</evidence>
<keyword evidence="2" id="KW-0812">Transmembrane</keyword>
<protein>
    <submittedName>
        <fullName evidence="4">Fungal-trans domain-containing protein</fullName>
    </submittedName>
</protein>
<keyword evidence="1" id="KW-0539">Nucleus</keyword>
<dbReference type="GO" id="GO:0006351">
    <property type="term" value="P:DNA-templated transcription"/>
    <property type="evidence" value="ECO:0007669"/>
    <property type="project" value="InterPro"/>
</dbReference>
<dbReference type="AlphaFoldDB" id="A0A8H6XVT0"/>
<dbReference type="InterPro" id="IPR007219">
    <property type="entry name" value="XnlR_reg_dom"/>
</dbReference>
<dbReference type="SMART" id="SM00906">
    <property type="entry name" value="Fungal_trans"/>
    <property type="match status" value="1"/>
</dbReference>
<dbReference type="GO" id="GO:0008270">
    <property type="term" value="F:zinc ion binding"/>
    <property type="evidence" value="ECO:0007669"/>
    <property type="project" value="InterPro"/>
</dbReference>
<dbReference type="EMBL" id="JACAZI010000012">
    <property type="protein sequence ID" value="KAF7347272.1"/>
    <property type="molecule type" value="Genomic_DNA"/>
</dbReference>
<sequence>MRRRWIITTSKLDLARQKSTVYKEGPVIYNHRKFFILDPVLVCFVFPPVWLLVFPPFGSRWPIGGNGHVVVHQTRQHDHQFLHRRLWQLRVQLKIMIVRASQRLAQLPDPPAACCCCHTPVVVFPAQFTAPKLAHLYGPLGGERLLGDVLHRHQLAFKERDGGSPVTLEPHKPHESPKREQPEIFLDELACKFGRSSMDEMKTNYFGSKNSCKLADNAVTAKGTHDSPPFLLDSRRPLFWDILPWEREVCDVRAKYVFPARGLIDSLLHLYFTNVHPTMPVLHRPSFERSVREGLHLTDMQFGGLLLSVLAVASWYSKDPRVFVDGDTSLSAGWLFYKQIWTSPKKFEPTISEVQMYCLLTLYACGVSGPQVSWMYLAIGICCLRQLGEYRRKPEGHMDPEDELWKRAFWSFAALERMVCPCFGRRLGLHVEECDVEPPLEVDDECWDQEFALCAEKDPTENRKPSQLSFFVCDSRLGEIWGDATRRLYASKKAKTLMGWESLDWEQRTVADFDSIMNDFLDSIPTHLRWDPDSPPQGTFFDQSAILHVTYNYILIAVGTMG</sequence>
<dbReference type="PANTHER" id="PTHR46910:SF1">
    <property type="entry name" value="MISCELLANEOUS ZN(II)2CYS6 TRANSCRIPTION FACTOR (EUROFUNG)-RELATED"/>
    <property type="match status" value="1"/>
</dbReference>
<dbReference type="Pfam" id="PF04082">
    <property type="entry name" value="Fungal_trans"/>
    <property type="match status" value="1"/>
</dbReference>
<dbReference type="CDD" id="cd12148">
    <property type="entry name" value="fungal_TF_MHR"/>
    <property type="match status" value="1"/>
</dbReference>
<feature type="transmembrane region" description="Helical" evidence="2">
    <location>
        <begin position="34"/>
        <end position="53"/>
    </location>
</feature>
<accession>A0A8H6XVT0</accession>
<comment type="caution">
    <text evidence="4">The sequence shown here is derived from an EMBL/GenBank/DDBJ whole genome shotgun (WGS) entry which is preliminary data.</text>
</comment>
<evidence type="ECO:0000259" key="3">
    <source>
        <dbReference type="SMART" id="SM00906"/>
    </source>
</evidence>